<evidence type="ECO:0000313" key="3">
    <source>
        <dbReference type="Proteomes" id="UP001066276"/>
    </source>
</evidence>
<comment type="caution">
    <text evidence="2">The sequence shown here is derived from an EMBL/GenBank/DDBJ whole genome shotgun (WGS) entry which is preliminary data.</text>
</comment>
<feature type="region of interest" description="Disordered" evidence="1">
    <location>
        <begin position="118"/>
        <end position="142"/>
    </location>
</feature>
<evidence type="ECO:0000256" key="1">
    <source>
        <dbReference type="SAM" id="MobiDB-lite"/>
    </source>
</evidence>
<feature type="compositionally biased region" description="Basic and acidic residues" evidence="1">
    <location>
        <begin position="1"/>
        <end position="35"/>
    </location>
</feature>
<reference evidence="2" key="1">
    <citation type="journal article" date="2022" name="bioRxiv">
        <title>Sequencing and chromosome-scale assembly of the giantPleurodeles waltlgenome.</title>
        <authorList>
            <person name="Brown T."/>
            <person name="Elewa A."/>
            <person name="Iarovenko S."/>
            <person name="Subramanian E."/>
            <person name="Araus A.J."/>
            <person name="Petzold A."/>
            <person name="Susuki M."/>
            <person name="Suzuki K.-i.T."/>
            <person name="Hayashi T."/>
            <person name="Toyoda A."/>
            <person name="Oliveira C."/>
            <person name="Osipova E."/>
            <person name="Leigh N.D."/>
            <person name="Simon A."/>
            <person name="Yun M.H."/>
        </authorList>
    </citation>
    <scope>NUCLEOTIDE SEQUENCE</scope>
    <source>
        <strain evidence="2">20211129_DDA</strain>
        <tissue evidence="2">Liver</tissue>
    </source>
</reference>
<dbReference type="AlphaFoldDB" id="A0AAV7VQP5"/>
<keyword evidence="3" id="KW-1185">Reference proteome</keyword>
<proteinExistence type="predicted"/>
<protein>
    <submittedName>
        <fullName evidence="2">Uncharacterized protein</fullName>
    </submittedName>
</protein>
<accession>A0AAV7VQP5</accession>
<evidence type="ECO:0000313" key="2">
    <source>
        <dbReference type="EMBL" id="KAJ1203005.1"/>
    </source>
</evidence>
<feature type="region of interest" description="Disordered" evidence="1">
    <location>
        <begin position="1"/>
        <end position="48"/>
    </location>
</feature>
<dbReference type="Proteomes" id="UP001066276">
    <property type="component" value="Chromosome 2_1"/>
</dbReference>
<name>A0AAV7VQP5_PLEWA</name>
<sequence length="158" mass="17659">MSGTRRESTQQLGRPEDCECNHMMKPHASPEHGHELPPIGSTPPLLRRPSGLKRVVAQGCPHPKALASVVNTNGGTGCRGTLFARLEYNGTISDPGEPRLDRHLLVILVRLRIPTGEQMNPQRTEMNLSPRNSKHCCSNETQQPKPLLHWSRQLRQEL</sequence>
<dbReference type="EMBL" id="JANPWB010000003">
    <property type="protein sequence ID" value="KAJ1203005.1"/>
    <property type="molecule type" value="Genomic_DNA"/>
</dbReference>
<gene>
    <name evidence="2" type="ORF">NDU88_006800</name>
</gene>
<organism evidence="2 3">
    <name type="scientific">Pleurodeles waltl</name>
    <name type="common">Iberian ribbed newt</name>
    <dbReference type="NCBI Taxonomy" id="8319"/>
    <lineage>
        <taxon>Eukaryota</taxon>
        <taxon>Metazoa</taxon>
        <taxon>Chordata</taxon>
        <taxon>Craniata</taxon>
        <taxon>Vertebrata</taxon>
        <taxon>Euteleostomi</taxon>
        <taxon>Amphibia</taxon>
        <taxon>Batrachia</taxon>
        <taxon>Caudata</taxon>
        <taxon>Salamandroidea</taxon>
        <taxon>Salamandridae</taxon>
        <taxon>Pleurodelinae</taxon>
        <taxon>Pleurodeles</taxon>
    </lineage>
</organism>